<dbReference type="Proteomes" id="UP000241899">
    <property type="component" value="Unassembled WGS sequence"/>
</dbReference>
<dbReference type="OrthoDB" id="7771437at2"/>
<evidence type="ECO:0000313" key="3">
    <source>
        <dbReference type="Proteomes" id="UP000241899"/>
    </source>
</evidence>
<keyword evidence="1" id="KW-0812">Transmembrane</keyword>
<proteinExistence type="predicted"/>
<evidence type="ECO:0008006" key="4">
    <source>
        <dbReference type="Google" id="ProtNLM"/>
    </source>
</evidence>
<feature type="transmembrane region" description="Helical" evidence="1">
    <location>
        <begin position="136"/>
        <end position="158"/>
    </location>
</feature>
<dbReference type="RefSeq" id="WP_107325534.1">
    <property type="nucleotide sequence ID" value="NZ_NHSP01000051.1"/>
</dbReference>
<keyword evidence="1" id="KW-0472">Membrane</keyword>
<reference evidence="2 3" key="1">
    <citation type="submission" date="2018-03" db="EMBL/GenBank/DDBJ databases">
        <title>Rhodobacter veldkampii.</title>
        <authorList>
            <person name="Meyer T.E."/>
            <person name="Miller S."/>
            <person name="Lodha T."/>
            <person name="Gandham S."/>
            <person name="Chintalapati S."/>
            <person name="Chintalapati V.R."/>
        </authorList>
    </citation>
    <scope>NUCLEOTIDE SEQUENCE [LARGE SCALE GENOMIC DNA]</scope>
    <source>
        <strain evidence="2 3">DSM 11550</strain>
    </source>
</reference>
<feature type="transmembrane region" description="Helical" evidence="1">
    <location>
        <begin position="108"/>
        <end position="130"/>
    </location>
</feature>
<keyword evidence="3" id="KW-1185">Reference proteome</keyword>
<organism evidence="2 3">
    <name type="scientific">Phaeovulum veldkampii DSM 11550</name>
    <dbReference type="NCBI Taxonomy" id="1185920"/>
    <lineage>
        <taxon>Bacteria</taxon>
        <taxon>Pseudomonadati</taxon>
        <taxon>Pseudomonadota</taxon>
        <taxon>Alphaproteobacteria</taxon>
        <taxon>Rhodobacterales</taxon>
        <taxon>Paracoccaceae</taxon>
        <taxon>Phaeovulum</taxon>
    </lineage>
</organism>
<dbReference type="AlphaFoldDB" id="A0A2T4JGF1"/>
<protein>
    <recommendedName>
        <fullName evidence="4">YIP1 family protein</fullName>
    </recommendedName>
</protein>
<name>A0A2T4JGF1_9RHOB</name>
<dbReference type="EMBL" id="PZKF01000028">
    <property type="protein sequence ID" value="PTE16923.1"/>
    <property type="molecule type" value="Genomic_DNA"/>
</dbReference>
<comment type="caution">
    <text evidence="2">The sequence shown here is derived from an EMBL/GenBank/DDBJ whole genome shotgun (WGS) entry which is preliminary data.</text>
</comment>
<evidence type="ECO:0000256" key="1">
    <source>
        <dbReference type="SAM" id="Phobius"/>
    </source>
</evidence>
<feature type="transmembrane region" description="Helical" evidence="1">
    <location>
        <begin position="32"/>
        <end position="49"/>
    </location>
</feature>
<evidence type="ECO:0000313" key="2">
    <source>
        <dbReference type="EMBL" id="PTE16923.1"/>
    </source>
</evidence>
<sequence length="163" mass="17788">MRGIVPKIFAAWRRPRQVMRAILADGQREDRALATLLGAATILFIAQWPRLSREAHLNPEVPLEATMAITLFALLFLAPLLFYTLAAASHLVARAFGGRGRFYGARMALFWSLLATAPWVLFQGLIAGFVGPGAALSVVSLAVFAAFAVQWGACLRVAEFEDM</sequence>
<accession>A0A2T4JGF1</accession>
<gene>
    <name evidence="2" type="ORF">C5F46_11705</name>
</gene>
<keyword evidence="1" id="KW-1133">Transmembrane helix</keyword>
<feature type="transmembrane region" description="Helical" evidence="1">
    <location>
        <begin position="69"/>
        <end position="96"/>
    </location>
</feature>